<sequence length="347" mass="39040">MGSKCSTLQIGGKVHISGNGNSPLIINGITYNISSLFNTVVSLCVSILKLNIGDPHQYSETWQYINCTLNGLCCYTAVSATLCNAVVDAEMIPVLISAISQKSYLEDLDRNTPGMLLFQLASRMFHNIAEVEMLKHNLDKYNCCEILLNVISNTNNRLLRAINLLTVARILKNGTYKVTFTIDDRTSSIMALKSNELFDDYDTSCHPSQSSNDSATDMLVNDMKRQFCQLNLNENESDKTNLLFDQDIHHYQNIFQNIMCKCVSTASDNQAPYNSCLPPNLIFNNDTDLARYFAILNYLKDFNMCASSIRLNENQMVQQAATDTLMVDMDMGECWKVYDSEGYCFCC</sequence>
<reference evidence="1" key="1">
    <citation type="submission" date="2021-02" db="EMBL/GenBank/DDBJ databases">
        <authorList>
            <person name="Nowell W R."/>
        </authorList>
    </citation>
    <scope>NUCLEOTIDE SEQUENCE</scope>
</reference>
<evidence type="ECO:0000313" key="2">
    <source>
        <dbReference type="Proteomes" id="UP000663887"/>
    </source>
</evidence>
<gene>
    <name evidence="1" type="ORF">XDN619_LOCUS12888</name>
</gene>
<proteinExistence type="predicted"/>
<name>A0A816RFA5_9BILA</name>
<accession>A0A816RFA5</accession>
<comment type="caution">
    <text evidence="1">The sequence shown here is derived from an EMBL/GenBank/DDBJ whole genome shotgun (WGS) entry which is preliminary data.</text>
</comment>
<dbReference type="EMBL" id="CAJNRG010005133">
    <property type="protein sequence ID" value="CAF2072661.1"/>
    <property type="molecule type" value="Genomic_DNA"/>
</dbReference>
<organism evidence="1 2">
    <name type="scientific">Rotaria magnacalcarata</name>
    <dbReference type="NCBI Taxonomy" id="392030"/>
    <lineage>
        <taxon>Eukaryota</taxon>
        <taxon>Metazoa</taxon>
        <taxon>Spiralia</taxon>
        <taxon>Gnathifera</taxon>
        <taxon>Rotifera</taxon>
        <taxon>Eurotatoria</taxon>
        <taxon>Bdelloidea</taxon>
        <taxon>Philodinida</taxon>
        <taxon>Philodinidae</taxon>
        <taxon>Rotaria</taxon>
    </lineage>
</organism>
<dbReference type="Proteomes" id="UP000663887">
    <property type="component" value="Unassembled WGS sequence"/>
</dbReference>
<protein>
    <submittedName>
        <fullName evidence="1">Uncharacterized protein</fullName>
    </submittedName>
</protein>
<evidence type="ECO:0000313" key="1">
    <source>
        <dbReference type="EMBL" id="CAF2072661.1"/>
    </source>
</evidence>
<dbReference type="AlphaFoldDB" id="A0A816RFA5"/>